<comment type="function">
    <text evidence="8">May be involved in pre-mRNA splicing.</text>
</comment>
<keyword evidence="4" id="KW-0378">Hydrolase</keyword>
<dbReference type="GO" id="GO:0003724">
    <property type="term" value="F:RNA helicase activity"/>
    <property type="evidence" value="ECO:0007669"/>
    <property type="project" value="UniProtKB-EC"/>
</dbReference>
<evidence type="ECO:0000256" key="5">
    <source>
        <dbReference type="ARBA" id="ARBA00022806"/>
    </source>
</evidence>
<dbReference type="InterPro" id="IPR048333">
    <property type="entry name" value="HA2_WH"/>
</dbReference>
<dbReference type="GO" id="GO:0016787">
    <property type="term" value="F:hydrolase activity"/>
    <property type="evidence" value="ECO:0007669"/>
    <property type="project" value="UniProtKB-KW"/>
</dbReference>
<comment type="similarity">
    <text evidence="1">Belongs to the DEAD box helicase family. DEAH subfamily.</text>
</comment>
<dbReference type="OrthoDB" id="10253254at2759"/>
<dbReference type="GO" id="GO:0005524">
    <property type="term" value="F:ATP binding"/>
    <property type="evidence" value="ECO:0007669"/>
    <property type="project" value="UniProtKB-KW"/>
</dbReference>
<dbReference type="Pfam" id="PF07717">
    <property type="entry name" value="OB_NTP_bind"/>
    <property type="match status" value="1"/>
</dbReference>
<proteinExistence type="inferred from homology"/>
<keyword evidence="5 12" id="KW-0347">Helicase</keyword>
<evidence type="ECO:0000313" key="12">
    <source>
        <dbReference type="RefSeq" id="XP_019629036.1"/>
    </source>
</evidence>
<evidence type="ECO:0000313" key="11">
    <source>
        <dbReference type="Proteomes" id="UP000515135"/>
    </source>
</evidence>
<dbReference type="InterPro" id="IPR001650">
    <property type="entry name" value="Helicase_C-like"/>
</dbReference>
<dbReference type="PANTHER" id="PTHR18934:SF136">
    <property type="entry name" value="ATP-DEPENDENT RNA HELICASE DHX35-RELATED"/>
    <property type="match status" value="1"/>
</dbReference>
<feature type="domain" description="Helicase C-terminal" evidence="10">
    <location>
        <begin position="257"/>
        <end position="435"/>
    </location>
</feature>
<evidence type="ECO:0000256" key="4">
    <source>
        <dbReference type="ARBA" id="ARBA00022801"/>
    </source>
</evidence>
<evidence type="ECO:0000259" key="9">
    <source>
        <dbReference type="PROSITE" id="PS51192"/>
    </source>
</evidence>
<dbReference type="SMART" id="SM00847">
    <property type="entry name" value="HA2"/>
    <property type="match status" value="1"/>
</dbReference>
<dbReference type="InterPro" id="IPR011545">
    <property type="entry name" value="DEAD/DEAH_box_helicase_dom"/>
</dbReference>
<feature type="domain" description="Helicase ATP-binding" evidence="9">
    <location>
        <begin position="60"/>
        <end position="225"/>
    </location>
</feature>
<name>A0A6P4ZHD8_BRABE</name>
<dbReference type="FunFam" id="1.20.120.1080:FF:000007">
    <property type="entry name" value="Probable ATP-dependent RNA helicase DHX35"/>
    <property type="match status" value="1"/>
</dbReference>
<evidence type="ECO:0000256" key="6">
    <source>
        <dbReference type="ARBA" id="ARBA00022840"/>
    </source>
</evidence>
<protein>
    <recommendedName>
        <fullName evidence="2">RNA helicase</fullName>
        <ecNumber evidence="2">3.6.4.13</ecNumber>
    </recommendedName>
</protein>
<dbReference type="InterPro" id="IPR007502">
    <property type="entry name" value="Helicase-assoc_dom"/>
</dbReference>
<dbReference type="PANTHER" id="PTHR18934">
    <property type="entry name" value="ATP-DEPENDENT RNA HELICASE"/>
    <property type="match status" value="1"/>
</dbReference>
<dbReference type="EC" id="3.6.4.13" evidence="2"/>
<dbReference type="SMART" id="SM00490">
    <property type="entry name" value="HELICc"/>
    <property type="match status" value="1"/>
</dbReference>
<keyword evidence="11" id="KW-1185">Reference proteome</keyword>
<dbReference type="GO" id="GO:0003723">
    <property type="term" value="F:RNA binding"/>
    <property type="evidence" value="ECO:0007669"/>
    <property type="project" value="TreeGrafter"/>
</dbReference>
<gene>
    <name evidence="12" type="primary">LOC109473575</name>
</gene>
<dbReference type="GeneID" id="109473575"/>
<keyword evidence="3" id="KW-0547">Nucleotide-binding</keyword>
<dbReference type="FunFam" id="3.40.50.300:FF:000578">
    <property type="entry name" value="probable ATP-dependent RNA helicase DHX35"/>
    <property type="match status" value="1"/>
</dbReference>
<dbReference type="InterPro" id="IPR002464">
    <property type="entry name" value="DNA/RNA_helicase_DEAH_CS"/>
</dbReference>
<dbReference type="PROSITE" id="PS51192">
    <property type="entry name" value="HELICASE_ATP_BIND_1"/>
    <property type="match status" value="1"/>
</dbReference>
<dbReference type="SMART" id="SM00487">
    <property type="entry name" value="DEXDc"/>
    <property type="match status" value="1"/>
</dbReference>
<dbReference type="Pfam" id="PF00271">
    <property type="entry name" value="Helicase_C"/>
    <property type="match status" value="1"/>
</dbReference>
<dbReference type="CDD" id="cd18791">
    <property type="entry name" value="SF2_C_RHA"/>
    <property type="match status" value="1"/>
</dbReference>
<dbReference type="AlphaFoldDB" id="A0A6P4ZHD8"/>
<evidence type="ECO:0000259" key="10">
    <source>
        <dbReference type="PROSITE" id="PS51194"/>
    </source>
</evidence>
<dbReference type="Pfam" id="PF04408">
    <property type="entry name" value="WHD_HA2"/>
    <property type="match status" value="1"/>
</dbReference>
<sequence length="698" mass="79055">MAKFVPKFWKPGTEAPGVHEERDQVSEGSGEAVVYNPNASLSIQQQRQRLPVFGYRNQILYLVERYQTVVIVGETGCGKSTQIPQYLLEAGWGAEGHVIGVTQPRRVACTTVANRVAEERGAVLGHEVGYSIRFDNRIDPETTKIKFLTDGMLVREMMADPLLRKYSILMLDEAHERTLHTDIIIGLLKKIQKKREDLRIIVSSATLDAEAFRDFFNKNVSDLESFDTARILSIEGRAFPVSIYYRESPVPDYAKATVETIVKIHEGERPGDILAFLTGQEEVDSVVSDLIEYNRSSRRQGERRMKMRVLPMYAALPPGEQLKVFERVSQSTRKVVVATNIAEASITINGIVYVVDCGFVKLRAYNPQSGVESLVITPVSQASAGQRAGRAGRVRSGKVFRLYTEEDFHKLKTNTVPEMQRSNFAFVILQLKALGIDNILRFNFLSSPPAQIVIRGLEVLYALGALDKDGDLTRPLGSNMAEFPLSPMFAKMLLESGKFGCSEEILTIAAVLQVQNIFVHPSNRKIEALRAHHKFAVEEGDLITMLNVYEAFIKNKKSSRWCQQYFLHYKGLVRATMIREQLRKLLVKFDVPMNSSEGDVDPVCRCIVSGFFANAARFHPTGVYRTVRDDHELHIHPNSCLYREKPPLWVVFNEVLHTSKQFMRDVTVIDPSWLYELAPHYYEYGTERELAAKRARLE</sequence>
<dbReference type="Pfam" id="PF21010">
    <property type="entry name" value="HA2_C"/>
    <property type="match status" value="1"/>
</dbReference>
<dbReference type="Gene3D" id="3.40.50.300">
    <property type="entry name" value="P-loop containing nucleotide triphosphate hydrolases"/>
    <property type="match status" value="2"/>
</dbReference>
<evidence type="ECO:0000256" key="8">
    <source>
        <dbReference type="ARBA" id="ARBA00058987"/>
    </source>
</evidence>
<organism evidence="11 12">
    <name type="scientific">Branchiostoma belcheri</name>
    <name type="common">Amphioxus</name>
    <dbReference type="NCBI Taxonomy" id="7741"/>
    <lineage>
        <taxon>Eukaryota</taxon>
        <taxon>Metazoa</taxon>
        <taxon>Chordata</taxon>
        <taxon>Cephalochordata</taxon>
        <taxon>Leptocardii</taxon>
        <taxon>Amphioxiformes</taxon>
        <taxon>Branchiostomatidae</taxon>
        <taxon>Branchiostoma</taxon>
    </lineage>
</organism>
<dbReference type="PROSITE" id="PS51194">
    <property type="entry name" value="HELICASE_CTER"/>
    <property type="match status" value="1"/>
</dbReference>
<accession>A0A6P4ZHD8</accession>
<reference evidence="12" key="1">
    <citation type="submission" date="2025-08" db="UniProtKB">
        <authorList>
            <consortium name="RefSeq"/>
        </authorList>
    </citation>
    <scope>IDENTIFICATION</scope>
    <source>
        <tissue evidence="12">Gonad</tissue>
    </source>
</reference>
<evidence type="ECO:0000256" key="1">
    <source>
        <dbReference type="ARBA" id="ARBA00008792"/>
    </source>
</evidence>
<dbReference type="Proteomes" id="UP000515135">
    <property type="component" value="Unplaced"/>
</dbReference>
<evidence type="ECO:0000256" key="2">
    <source>
        <dbReference type="ARBA" id="ARBA00012552"/>
    </source>
</evidence>
<dbReference type="GO" id="GO:0071013">
    <property type="term" value="C:catalytic step 2 spliceosome"/>
    <property type="evidence" value="ECO:0007669"/>
    <property type="project" value="TreeGrafter"/>
</dbReference>
<dbReference type="InterPro" id="IPR011709">
    <property type="entry name" value="DEAD-box_helicase_OB_fold"/>
</dbReference>
<dbReference type="CDD" id="cd17980">
    <property type="entry name" value="DEXHc_DHX35"/>
    <property type="match status" value="1"/>
</dbReference>
<keyword evidence="6" id="KW-0067">ATP-binding</keyword>
<dbReference type="KEGG" id="bbel:109473575"/>
<dbReference type="SUPFAM" id="SSF52540">
    <property type="entry name" value="P-loop containing nucleoside triphosphate hydrolases"/>
    <property type="match status" value="1"/>
</dbReference>
<dbReference type="FunFam" id="3.40.50.300:FF:000767">
    <property type="entry name" value="Putative ATP-dependent RNA helicase DHX35"/>
    <property type="match status" value="1"/>
</dbReference>
<evidence type="ECO:0000256" key="3">
    <source>
        <dbReference type="ARBA" id="ARBA00022741"/>
    </source>
</evidence>
<dbReference type="PROSITE" id="PS00690">
    <property type="entry name" value="DEAH_ATP_HELICASE"/>
    <property type="match status" value="1"/>
</dbReference>
<dbReference type="InterPro" id="IPR014001">
    <property type="entry name" value="Helicase_ATP-bd"/>
</dbReference>
<dbReference type="Gene3D" id="1.20.120.1080">
    <property type="match status" value="1"/>
</dbReference>
<dbReference type="Pfam" id="PF00270">
    <property type="entry name" value="DEAD"/>
    <property type="match status" value="1"/>
</dbReference>
<dbReference type="InterPro" id="IPR027417">
    <property type="entry name" value="P-loop_NTPase"/>
</dbReference>
<comment type="catalytic activity">
    <reaction evidence="7">
        <text>ATP + H2O = ADP + phosphate + H(+)</text>
        <dbReference type="Rhea" id="RHEA:13065"/>
        <dbReference type="ChEBI" id="CHEBI:15377"/>
        <dbReference type="ChEBI" id="CHEBI:15378"/>
        <dbReference type="ChEBI" id="CHEBI:30616"/>
        <dbReference type="ChEBI" id="CHEBI:43474"/>
        <dbReference type="ChEBI" id="CHEBI:456216"/>
        <dbReference type="EC" id="3.6.4.13"/>
    </reaction>
</comment>
<dbReference type="RefSeq" id="XP_019629036.1">
    <property type="nucleotide sequence ID" value="XM_019773477.1"/>
</dbReference>
<evidence type="ECO:0000256" key="7">
    <source>
        <dbReference type="ARBA" id="ARBA00047984"/>
    </source>
</evidence>